<dbReference type="EMBL" id="DF238840">
    <property type="protein sequence ID" value="GAF26400.1"/>
    <property type="molecule type" value="Genomic_DNA"/>
</dbReference>
<gene>
    <name evidence="2" type="ORF">MTY_1740</name>
</gene>
<dbReference type="Proteomes" id="UP000063718">
    <property type="component" value="Unassembled WGS sequence"/>
</dbReference>
<organism evidence="2">
    <name type="scientific">Moorella thermoacetica Y72</name>
    <dbReference type="NCBI Taxonomy" id="1325331"/>
    <lineage>
        <taxon>Bacteria</taxon>
        <taxon>Bacillati</taxon>
        <taxon>Bacillota</taxon>
        <taxon>Clostridia</taxon>
        <taxon>Neomoorellales</taxon>
        <taxon>Neomoorellaceae</taxon>
        <taxon>Neomoorella</taxon>
    </lineage>
</organism>
<reference evidence="2" key="1">
    <citation type="journal article" date="2014" name="Gene">
        <title>Genome-guided analysis of transformation efficiency and carbon dioxide assimilation by Moorella thermoacetica Y72.</title>
        <authorList>
            <person name="Tsukahara K."/>
            <person name="Kita A."/>
            <person name="Nakashimada Y."/>
            <person name="Hoshino T."/>
            <person name="Murakami K."/>
        </authorList>
    </citation>
    <scope>NUCLEOTIDE SEQUENCE [LARGE SCALE GENOMIC DNA]</scope>
    <source>
        <strain evidence="2">Y72</strain>
    </source>
</reference>
<proteinExistence type="predicted"/>
<dbReference type="AlphaFoldDB" id="A0A0S6UG82"/>
<evidence type="ECO:0000256" key="1">
    <source>
        <dbReference type="SAM" id="MobiDB-lite"/>
    </source>
</evidence>
<feature type="region of interest" description="Disordered" evidence="1">
    <location>
        <begin position="17"/>
        <end position="38"/>
    </location>
</feature>
<name>A0A0S6UG82_NEOTH</name>
<protein>
    <submittedName>
        <fullName evidence="2">Uncharacterized protein</fullName>
    </submittedName>
</protein>
<sequence length="38" mass="4233">MNKKFQSDHIKFIMIKQDGFGNGQAPATPFLPPGQQQS</sequence>
<evidence type="ECO:0000313" key="2">
    <source>
        <dbReference type="EMBL" id="GAF26400.1"/>
    </source>
</evidence>
<accession>A0A0S6UG82</accession>